<evidence type="ECO:0000313" key="1">
    <source>
        <dbReference type="EMBL" id="GHH87849.1"/>
    </source>
</evidence>
<protein>
    <recommendedName>
        <fullName evidence="3">Antitoxin VbhA domain-containing protein</fullName>
    </recommendedName>
</protein>
<keyword evidence="2" id="KW-1185">Reference proteome</keyword>
<name>A0A919L8Z5_9ACTN</name>
<reference evidence="1" key="1">
    <citation type="journal article" date="2014" name="Int. J. Syst. Evol. Microbiol.">
        <title>Complete genome sequence of Corynebacterium casei LMG S-19264T (=DSM 44701T), isolated from a smear-ripened cheese.</title>
        <authorList>
            <consortium name="US DOE Joint Genome Institute (JGI-PGF)"/>
            <person name="Walter F."/>
            <person name="Albersmeier A."/>
            <person name="Kalinowski J."/>
            <person name="Ruckert C."/>
        </authorList>
    </citation>
    <scope>NUCLEOTIDE SEQUENCE</scope>
    <source>
        <strain evidence="1">CGMCC 4.7403</strain>
    </source>
</reference>
<evidence type="ECO:0000313" key="2">
    <source>
        <dbReference type="Proteomes" id="UP000603227"/>
    </source>
</evidence>
<comment type="caution">
    <text evidence="1">The sequence shown here is derived from an EMBL/GenBank/DDBJ whole genome shotgun (WGS) entry which is preliminary data.</text>
</comment>
<reference evidence="1" key="2">
    <citation type="submission" date="2020-09" db="EMBL/GenBank/DDBJ databases">
        <authorList>
            <person name="Sun Q."/>
            <person name="Zhou Y."/>
        </authorList>
    </citation>
    <scope>NUCLEOTIDE SEQUENCE</scope>
    <source>
        <strain evidence="1">CGMCC 4.7403</strain>
    </source>
</reference>
<dbReference type="Proteomes" id="UP000603227">
    <property type="component" value="Unassembled WGS sequence"/>
</dbReference>
<dbReference type="AlphaFoldDB" id="A0A919L8Z5"/>
<organism evidence="1 2">
    <name type="scientific">Streptomyces capitiformicae</name>
    <dbReference type="NCBI Taxonomy" id="2014920"/>
    <lineage>
        <taxon>Bacteria</taxon>
        <taxon>Bacillati</taxon>
        <taxon>Actinomycetota</taxon>
        <taxon>Actinomycetes</taxon>
        <taxon>Kitasatosporales</taxon>
        <taxon>Streptomycetaceae</taxon>
        <taxon>Streptomyces</taxon>
    </lineage>
</organism>
<accession>A0A919L8Z5</accession>
<evidence type="ECO:0008006" key="3">
    <source>
        <dbReference type="Google" id="ProtNLM"/>
    </source>
</evidence>
<sequence>MNQQQAVEEAAREVIAHGGPACLTDPKQVMRAVGRAYDLGATEEDLKAEMRRQRGEGQ</sequence>
<gene>
    <name evidence="1" type="ORF">GCM10017771_30720</name>
</gene>
<proteinExistence type="predicted"/>
<dbReference type="RefSeq" id="WP_189783019.1">
    <property type="nucleotide sequence ID" value="NZ_BNAT01000009.1"/>
</dbReference>
<dbReference type="EMBL" id="BNAT01000009">
    <property type="protein sequence ID" value="GHH87849.1"/>
    <property type="molecule type" value="Genomic_DNA"/>
</dbReference>